<reference evidence="12 15" key="1">
    <citation type="journal article" date="2011" name="Nature">
        <title>The Medicago genome provides insight into the evolution of rhizobial symbioses.</title>
        <authorList>
            <person name="Young N.D."/>
            <person name="Debelle F."/>
            <person name="Oldroyd G.E."/>
            <person name="Geurts R."/>
            <person name="Cannon S.B."/>
            <person name="Udvardi M.K."/>
            <person name="Benedito V.A."/>
            <person name="Mayer K.F."/>
            <person name="Gouzy J."/>
            <person name="Schoof H."/>
            <person name="Van de Peer Y."/>
            <person name="Proost S."/>
            <person name="Cook D.R."/>
            <person name="Meyers B.C."/>
            <person name="Spannagl M."/>
            <person name="Cheung F."/>
            <person name="De Mita S."/>
            <person name="Krishnakumar V."/>
            <person name="Gundlach H."/>
            <person name="Zhou S."/>
            <person name="Mudge J."/>
            <person name="Bharti A.K."/>
            <person name="Murray J.D."/>
            <person name="Naoumkina M.A."/>
            <person name="Rosen B."/>
            <person name="Silverstein K.A."/>
            <person name="Tang H."/>
            <person name="Rombauts S."/>
            <person name="Zhao P.X."/>
            <person name="Zhou P."/>
            <person name="Barbe V."/>
            <person name="Bardou P."/>
            <person name="Bechner M."/>
            <person name="Bellec A."/>
            <person name="Berger A."/>
            <person name="Berges H."/>
            <person name="Bidwell S."/>
            <person name="Bisseling T."/>
            <person name="Choisne N."/>
            <person name="Couloux A."/>
            <person name="Denny R."/>
            <person name="Deshpande S."/>
            <person name="Dai X."/>
            <person name="Doyle J.J."/>
            <person name="Dudez A.M."/>
            <person name="Farmer A.D."/>
            <person name="Fouteau S."/>
            <person name="Franken C."/>
            <person name="Gibelin C."/>
            <person name="Gish J."/>
            <person name="Goldstein S."/>
            <person name="Gonzalez A.J."/>
            <person name="Green P.J."/>
            <person name="Hallab A."/>
            <person name="Hartog M."/>
            <person name="Hua A."/>
            <person name="Humphray S.J."/>
            <person name="Jeong D.H."/>
            <person name="Jing Y."/>
            <person name="Jocker A."/>
            <person name="Kenton S.M."/>
            <person name="Kim D.J."/>
            <person name="Klee K."/>
            <person name="Lai H."/>
            <person name="Lang C."/>
            <person name="Lin S."/>
            <person name="Macmil S.L."/>
            <person name="Magdelenat G."/>
            <person name="Matthews L."/>
            <person name="McCorrison J."/>
            <person name="Monaghan E.L."/>
            <person name="Mun J.H."/>
            <person name="Najar F.Z."/>
            <person name="Nicholson C."/>
            <person name="Noirot C."/>
            <person name="O'Bleness M."/>
            <person name="Paule C.R."/>
            <person name="Poulain J."/>
            <person name="Prion F."/>
            <person name="Qin B."/>
            <person name="Qu C."/>
            <person name="Retzel E.F."/>
            <person name="Riddle C."/>
            <person name="Sallet E."/>
            <person name="Samain S."/>
            <person name="Samson N."/>
            <person name="Sanders I."/>
            <person name="Saurat O."/>
            <person name="Scarpelli C."/>
            <person name="Schiex T."/>
            <person name="Segurens B."/>
            <person name="Severin A.J."/>
            <person name="Sherrier D.J."/>
            <person name="Shi R."/>
            <person name="Sims S."/>
            <person name="Singer S.R."/>
            <person name="Sinharoy S."/>
            <person name="Sterck L."/>
            <person name="Viollet A."/>
            <person name="Wang B.B."/>
            <person name="Wang K."/>
            <person name="Wang M."/>
            <person name="Wang X."/>
            <person name="Warfsmann J."/>
            <person name="Weissenbach J."/>
            <person name="White D.D."/>
            <person name="White J.D."/>
            <person name="Wiley G.B."/>
            <person name="Wincker P."/>
            <person name="Xing Y."/>
            <person name="Yang L."/>
            <person name="Yao Z."/>
            <person name="Ying F."/>
            <person name="Zhai J."/>
            <person name="Zhou L."/>
            <person name="Zuber A."/>
            <person name="Denarie J."/>
            <person name="Dixon R.A."/>
            <person name="May G.D."/>
            <person name="Schwartz D.C."/>
            <person name="Rogers J."/>
            <person name="Quetier F."/>
            <person name="Town C.D."/>
            <person name="Roe B.A."/>
        </authorList>
    </citation>
    <scope>NUCLEOTIDE SEQUENCE [LARGE SCALE GENOMIC DNA]</scope>
    <source>
        <strain evidence="12">A17</strain>
        <strain evidence="14 15">cv. Jemalong A17</strain>
    </source>
</reference>
<accession>G7JGL1</accession>
<organism evidence="12 15">
    <name type="scientific">Medicago truncatula</name>
    <name type="common">Barrel medic</name>
    <name type="synonym">Medicago tribuloides</name>
    <dbReference type="NCBI Taxonomy" id="3880"/>
    <lineage>
        <taxon>Eukaryota</taxon>
        <taxon>Viridiplantae</taxon>
        <taxon>Streptophyta</taxon>
        <taxon>Embryophyta</taxon>
        <taxon>Tracheophyta</taxon>
        <taxon>Spermatophyta</taxon>
        <taxon>Magnoliopsida</taxon>
        <taxon>eudicotyledons</taxon>
        <taxon>Gunneridae</taxon>
        <taxon>Pentapetalae</taxon>
        <taxon>rosids</taxon>
        <taxon>fabids</taxon>
        <taxon>Fabales</taxon>
        <taxon>Fabaceae</taxon>
        <taxon>Papilionoideae</taxon>
        <taxon>50 kb inversion clade</taxon>
        <taxon>NPAAA clade</taxon>
        <taxon>Hologalegina</taxon>
        <taxon>IRL clade</taxon>
        <taxon>Trifolieae</taxon>
        <taxon>Medicago</taxon>
    </lineage>
</organism>
<dbReference type="EMBL" id="CM001220">
    <property type="protein sequence ID" value="AES91671.1"/>
    <property type="molecule type" value="Genomic_DNA"/>
</dbReference>
<comment type="subcellular location">
    <subcellularLocation>
        <location evidence="9">Lysosome membrane</location>
        <topology evidence="9">Peripheral membrane protein</topology>
    </subcellularLocation>
    <subcellularLocation>
        <location evidence="1">Secreted</location>
    </subcellularLocation>
</comment>
<protein>
    <submittedName>
        <fullName evidence="12">Glycoside hydrolase family 79 amino-terminal domain protein</fullName>
    </submittedName>
    <submittedName>
        <fullName evidence="13">Putative glycosidase</fullName>
        <ecNumber evidence="13">3.2.1.-</ecNumber>
    </submittedName>
</protein>
<dbReference type="EnsemblPlants" id="AES91671">
    <property type="protein sequence ID" value="AES91671"/>
    <property type="gene ID" value="MTR_4g116070"/>
</dbReference>
<evidence type="ECO:0000256" key="6">
    <source>
        <dbReference type="ARBA" id="ARBA00023136"/>
    </source>
</evidence>
<dbReference type="CAZy" id="GH79">
    <property type="family name" value="Glycoside Hydrolase Family 79"/>
</dbReference>
<dbReference type="Proteomes" id="UP000265566">
    <property type="component" value="Chromosome 4"/>
</dbReference>
<evidence type="ECO:0000256" key="10">
    <source>
        <dbReference type="ARBA" id="ARBA00055929"/>
    </source>
</evidence>
<feature type="transmembrane region" description="Helical" evidence="11">
    <location>
        <begin position="7"/>
        <end position="26"/>
    </location>
</feature>
<dbReference type="Gramene" id="rna26817">
    <property type="protein sequence ID" value="RHN64040.1"/>
    <property type="gene ID" value="gene26817"/>
</dbReference>
<comment type="similarity">
    <text evidence="2">Belongs to the glycosyl hydrolase 79 family.</text>
</comment>
<dbReference type="InterPro" id="IPR017853">
    <property type="entry name" value="GH"/>
</dbReference>
<keyword evidence="7" id="KW-0325">Glycoprotein</keyword>
<keyword evidence="5 12" id="KW-0378">Hydrolase</keyword>
<evidence type="ECO:0000256" key="2">
    <source>
        <dbReference type="ARBA" id="ARBA00009800"/>
    </source>
</evidence>
<dbReference type="PANTHER" id="PTHR14363">
    <property type="entry name" value="HEPARANASE-RELATED"/>
    <property type="match status" value="1"/>
</dbReference>
<keyword evidence="4" id="KW-0732">Signal</keyword>
<dbReference type="InterPro" id="IPR005199">
    <property type="entry name" value="Glyco_hydro_79"/>
</dbReference>
<dbReference type="GO" id="GO:0004566">
    <property type="term" value="F:beta-glucuronidase activity"/>
    <property type="evidence" value="ECO:0000318"/>
    <property type="project" value="GO_Central"/>
</dbReference>
<keyword evidence="11" id="KW-0812">Transmembrane</keyword>
<dbReference type="KEGG" id="mtr:11437772"/>
<keyword evidence="13" id="KW-0326">Glycosidase</keyword>
<evidence type="ECO:0000313" key="13">
    <source>
        <dbReference type="EMBL" id="RHN64040.1"/>
    </source>
</evidence>
<proteinExistence type="inferred from homology"/>
<name>G7JGL1_MEDTR</name>
<evidence type="ECO:0000313" key="15">
    <source>
        <dbReference type="Proteomes" id="UP000002051"/>
    </source>
</evidence>
<dbReference type="AlphaFoldDB" id="G7JGL1"/>
<gene>
    <name evidence="14" type="primary">11437772</name>
    <name evidence="12" type="ordered locus">MTR_4g116070</name>
    <name evidence="13" type="ORF">MtrunA17_Chr4g0064851</name>
</gene>
<evidence type="ECO:0000313" key="12">
    <source>
        <dbReference type="EMBL" id="AES91671.1"/>
    </source>
</evidence>
<dbReference type="OMA" id="DTHLMER"/>
<dbReference type="GO" id="GO:0005765">
    <property type="term" value="C:lysosomal membrane"/>
    <property type="evidence" value="ECO:0007669"/>
    <property type="project" value="UniProtKB-SubCell"/>
</dbReference>
<dbReference type="Proteomes" id="UP000002051">
    <property type="component" value="Chromosome 4"/>
</dbReference>
<sequence length="529" mass="58090">MGYQKKLLGMFFWMYLVSFSFSFIGVNCIGLGNDSAVKGVVVIHGKAFIGRIDNDFVCATLDWWPPQKCDWGRCSWGHASLLNLDLNNKILLNAIKAFSPLKIRLGGTLQDMVIYGTEDNKQSCTPFALSSKEKIDFGFTKGCLPMQRWDELNSFFQKAGVKVIFGLNALAGRSFESGSAVGPWNYTNAESFIRYTVAKKYTIHGWEFGNELCGGGIGTSVAADQYASDVIVLRKIIQDVYRGVKPKPLIIAPGGFFDENWFKEFLNKSDESTNVVTHHIYNLGPGGDPHIVERILDPSSLNGVAGIFSSLKNVLQSSRTSAQAWVGEAGGASGSGHHLVSDAFVNSFWYLDQLGMSATYGTRTYCRQTLIGGNYGLLNTTTFMPNPDYYSALLWHRLMGGRVLSTTFYGTKKIRTYAHCAKESKGITILFLNLDNSTTVQARVALNFAKKPSPHNVGESQRREYHLTAKDGNLHSQTMVLNGNILSGNSAGDIPSLNPIYVDSSKPITVRPLSIVFAHIPDAAVKACS</sequence>
<evidence type="ECO:0000256" key="4">
    <source>
        <dbReference type="ARBA" id="ARBA00022729"/>
    </source>
</evidence>
<dbReference type="PANTHER" id="PTHR14363:SF35">
    <property type="entry name" value="GLYCOSIDE HYDROLASE FAMILY 79 AMINO-TERMINAL DOMAIN PROTEIN"/>
    <property type="match status" value="1"/>
</dbReference>
<reference evidence="12 15" key="2">
    <citation type="journal article" date="2014" name="BMC Genomics">
        <title>An improved genome release (version Mt4.0) for the model legume Medicago truncatula.</title>
        <authorList>
            <person name="Tang H."/>
            <person name="Krishnakumar V."/>
            <person name="Bidwell S."/>
            <person name="Rosen B."/>
            <person name="Chan A."/>
            <person name="Zhou S."/>
            <person name="Gentzbittel L."/>
            <person name="Childs K.L."/>
            <person name="Yandell M."/>
            <person name="Gundlach H."/>
            <person name="Mayer K.F."/>
            <person name="Schwartz D.C."/>
            <person name="Town C.D."/>
        </authorList>
    </citation>
    <scope>GENOME REANNOTATION</scope>
    <source>
        <strain evidence="14 15">cv. Jemalong A17</strain>
    </source>
</reference>
<evidence type="ECO:0000256" key="7">
    <source>
        <dbReference type="ARBA" id="ARBA00023180"/>
    </source>
</evidence>
<reference evidence="13" key="4">
    <citation type="journal article" date="2018" name="Nat. Plants">
        <title>Whole-genome landscape of Medicago truncatula symbiotic genes.</title>
        <authorList>
            <person name="Pecrix Y."/>
            <person name="Gamas P."/>
            <person name="Carrere S."/>
        </authorList>
    </citation>
    <scope>NUCLEOTIDE SEQUENCE</scope>
    <source>
        <tissue evidence="13">Leaves</tissue>
    </source>
</reference>
<dbReference type="Pfam" id="PF03662">
    <property type="entry name" value="Glyco_hydro_79n"/>
    <property type="match status" value="1"/>
</dbReference>
<evidence type="ECO:0000256" key="3">
    <source>
        <dbReference type="ARBA" id="ARBA00022525"/>
    </source>
</evidence>
<evidence type="ECO:0000313" key="14">
    <source>
        <dbReference type="EnsemblPlants" id="AES91671"/>
    </source>
</evidence>
<dbReference type="SUPFAM" id="SSF51445">
    <property type="entry name" value="(Trans)glycosidases"/>
    <property type="match status" value="1"/>
</dbReference>
<keyword evidence="6 11" id="KW-0472">Membrane</keyword>
<keyword evidence="3" id="KW-0964">Secreted</keyword>
<dbReference type="HOGENOM" id="CLU_021823_3_0_1"/>
<keyword evidence="15" id="KW-1185">Reference proteome</keyword>
<evidence type="ECO:0000256" key="8">
    <source>
        <dbReference type="ARBA" id="ARBA00023228"/>
    </source>
</evidence>
<dbReference type="GO" id="GO:0005576">
    <property type="term" value="C:extracellular region"/>
    <property type="evidence" value="ECO:0007669"/>
    <property type="project" value="UniProtKB-SubCell"/>
</dbReference>
<evidence type="ECO:0000256" key="11">
    <source>
        <dbReference type="SAM" id="Phobius"/>
    </source>
</evidence>
<dbReference type="eggNOG" id="ENOG502QQST">
    <property type="taxonomic scope" value="Eukaryota"/>
</dbReference>
<dbReference type="OrthoDB" id="726732at2759"/>
<dbReference type="Gene3D" id="3.20.20.80">
    <property type="entry name" value="Glycosidases"/>
    <property type="match status" value="1"/>
</dbReference>
<keyword evidence="11" id="KW-1133">Transmembrane helix</keyword>
<dbReference type="EC" id="3.2.1.-" evidence="13"/>
<dbReference type="EMBL" id="PSQE01000004">
    <property type="protein sequence ID" value="RHN64040.1"/>
    <property type="molecule type" value="Genomic_DNA"/>
</dbReference>
<evidence type="ECO:0000256" key="5">
    <source>
        <dbReference type="ARBA" id="ARBA00022801"/>
    </source>
</evidence>
<keyword evidence="8" id="KW-0458">Lysosome</keyword>
<evidence type="ECO:0000256" key="1">
    <source>
        <dbReference type="ARBA" id="ARBA00004613"/>
    </source>
</evidence>
<comment type="function">
    <text evidence="10">Endoglycosidase which is a cell surface and extracellular matrix-degrading enzyme. Cleaves heparan sulfate proteoglycans (HSPGs) into heparan sulfate side chains and core proteoglycans.</text>
</comment>
<reference evidence="14" key="3">
    <citation type="submission" date="2015-04" db="UniProtKB">
        <authorList>
            <consortium name="EnsemblPlants"/>
        </authorList>
    </citation>
    <scope>IDENTIFICATION</scope>
    <source>
        <strain evidence="14">cv. Jemalong A17</strain>
    </source>
</reference>
<dbReference type="FunFam" id="3.20.20.80:FF:000023">
    <property type="entry name" value="heparanase-like protein 3"/>
    <property type="match status" value="1"/>
</dbReference>
<dbReference type="PaxDb" id="3880-AES91671"/>
<evidence type="ECO:0000256" key="9">
    <source>
        <dbReference type="ARBA" id="ARBA00023765"/>
    </source>
</evidence>